<feature type="region of interest" description="Disordered" evidence="1">
    <location>
        <begin position="517"/>
        <end position="542"/>
    </location>
</feature>
<evidence type="ECO:0000313" key="4">
    <source>
        <dbReference type="Proteomes" id="UP001345963"/>
    </source>
</evidence>
<organism evidence="3 4">
    <name type="scientific">Ataeniobius toweri</name>
    <dbReference type="NCBI Taxonomy" id="208326"/>
    <lineage>
        <taxon>Eukaryota</taxon>
        <taxon>Metazoa</taxon>
        <taxon>Chordata</taxon>
        <taxon>Craniata</taxon>
        <taxon>Vertebrata</taxon>
        <taxon>Euteleostomi</taxon>
        <taxon>Actinopterygii</taxon>
        <taxon>Neopterygii</taxon>
        <taxon>Teleostei</taxon>
        <taxon>Neoteleostei</taxon>
        <taxon>Acanthomorphata</taxon>
        <taxon>Ovalentaria</taxon>
        <taxon>Atherinomorphae</taxon>
        <taxon>Cyprinodontiformes</taxon>
        <taxon>Goodeidae</taxon>
        <taxon>Ataeniobius</taxon>
    </lineage>
</organism>
<dbReference type="InterPro" id="IPR046341">
    <property type="entry name" value="SET_dom_sf"/>
</dbReference>
<dbReference type="Proteomes" id="UP001345963">
    <property type="component" value="Unassembled WGS sequence"/>
</dbReference>
<gene>
    <name evidence="3" type="ORF">ATANTOWER_020023</name>
</gene>
<dbReference type="InterPro" id="IPR001214">
    <property type="entry name" value="SET_dom"/>
</dbReference>
<protein>
    <recommendedName>
        <fullName evidence="2">SET domain-containing protein</fullName>
    </recommendedName>
</protein>
<keyword evidence="4" id="KW-1185">Reference proteome</keyword>
<dbReference type="Gene3D" id="2.170.270.10">
    <property type="entry name" value="SET domain"/>
    <property type="match status" value="1"/>
</dbReference>
<evidence type="ECO:0000313" key="3">
    <source>
        <dbReference type="EMBL" id="MED6240370.1"/>
    </source>
</evidence>
<dbReference type="PANTHER" id="PTHR47306">
    <property type="entry name" value="SI:CH211-178J18.4-RELATED"/>
    <property type="match status" value="1"/>
</dbReference>
<feature type="domain" description="SET" evidence="2">
    <location>
        <begin position="608"/>
        <end position="724"/>
    </location>
</feature>
<reference evidence="3 4" key="1">
    <citation type="submission" date="2021-07" db="EMBL/GenBank/DDBJ databases">
        <authorList>
            <person name="Palmer J.M."/>
        </authorList>
    </citation>
    <scope>NUCLEOTIDE SEQUENCE [LARGE SCALE GENOMIC DNA]</scope>
    <source>
        <strain evidence="3 4">AT_MEX2019</strain>
        <tissue evidence="3">Muscle</tissue>
    </source>
</reference>
<feature type="region of interest" description="Disordered" evidence="1">
    <location>
        <begin position="96"/>
        <end position="151"/>
    </location>
</feature>
<dbReference type="EMBL" id="JAHUTI010023889">
    <property type="protein sequence ID" value="MED6240370.1"/>
    <property type="molecule type" value="Genomic_DNA"/>
</dbReference>
<proteinExistence type="predicted"/>
<dbReference type="SUPFAM" id="SSF82199">
    <property type="entry name" value="SET domain"/>
    <property type="match status" value="1"/>
</dbReference>
<dbReference type="PROSITE" id="PS50280">
    <property type="entry name" value="SET"/>
    <property type="match status" value="1"/>
</dbReference>
<evidence type="ECO:0000256" key="1">
    <source>
        <dbReference type="SAM" id="MobiDB-lite"/>
    </source>
</evidence>
<name>A0ABU7ASG0_9TELE</name>
<dbReference type="PANTHER" id="PTHR47306:SF2">
    <property type="entry name" value="CORE-BINDING (CB) DOMAIN-CONTAINING PROTEIN"/>
    <property type="match status" value="1"/>
</dbReference>
<evidence type="ECO:0000259" key="2">
    <source>
        <dbReference type="PROSITE" id="PS50280"/>
    </source>
</evidence>
<feature type="compositionally biased region" description="Polar residues" evidence="1">
    <location>
        <begin position="135"/>
        <end position="151"/>
    </location>
</feature>
<sequence length="724" mass="82939">MASNSQNPDRRIVHCLLCGKPQEALTSHLKRVCMKNSTDEERKEELDRAKASVKKWTSECRNWDYKDMCKEFPHKASRHALLKKLQREGYFVANAPSEEDLEPDEERPTSSVAAALPQAREEERASEEAPNSPEVSTAHSSDPSWQRPTSAGLTDVRQNMQSMGLYERFPPETPLIAGFKKYLLQTLHVRNCQQEVDNVSRMLRYIQPSGEDVSLDFLTTITETTDYINNLRRAKMTSATILNYIKNMIRYIQFLMLELSFKDSASKYLPKCQAYMDLLSTLRKPVSKQHSQAVCKTRYHRYVDGQRSLHGCHKVMRVCKKDMLGLFAKLLEHKEISREEKTLFQYYCEAIILLKHYQRPGVVEGFTVSEWMERKSHDGKTVIGVSQHKTANMQIATFALNTEQAAMLDAYYHYIRPEYVKESGEEEDRFFIGSHGRLVSCASQDLSRLHAHYKLPNVTTQEIRRVAKTLAGQVCTEEQMTTVAHYLAHSNVVAEGKYRTRTLEEAVLASNLIGGFENSSEDSGSEMSSGAEKRPRDEEDDKEDLSKFLNYFPVNLDGQPPSKKKRVQAGFSEGRVFYDKWRALQYAKREEHLLSKYTRNRPTIQRWSGLTIKDFGGTKGEGVVATKPFLKGSILCDYHGRIITAAEGQEIQKTIDDQKCYLFFFKDLCIDAETFPCECHPDKEALGRKINHSKKHANAKPVHSKMQFPDGTKDIILFKAIKDI</sequence>
<dbReference type="Pfam" id="PF00856">
    <property type="entry name" value="SET"/>
    <property type="match status" value="1"/>
</dbReference>
<accession>A0ABU7ASG0</accession>
<comment type="caution">
    <text evidence="3">The sequence shown here is derived from an EMBL/GenBank/DDBJ whole genome shotgun (WGS) entry which is preliminary data.</text>
</comment>